<keyword evidence="2" id="KW-1185">Reference proteome</keyword>
<organism evidence="1 2">
    <name type="scientific">Pluteus cervinus</name>
    <dbReference type="NCBI Taxonomy" id="181527"/>
    <lineage>
        <taxon>Eukaryota</taxon>
        <taxon>Fungi</taxon>
        <taxon>Dikarya</taxon>
        <taxon>Basidiomycota</taxon>
        <taxon>Agaricomycotina</taxon>
        <taxon>Agaricomycetes</taxon>
        <taxon>Agaricomycetidae</taxon>
        <taxon>Agaricales</taxon>
        <taxon>Pluteineae</taxon>
        <taxon>Pluteaceae</taxon>
        <taxon>Pluteus</taxon>
    </lineage>
</organism>
<accession>A0ACD3AG90</accession>
<protein>
    <submittedName>
        <fullName evidence="1">Uncharacterized protein</fullName>
    </submittedName>
</protein>
<evidence type="ECO:0000313" key="2">
    <source>
        <dbReference type="Proteomes" id="UP000308600"/>
    </source>
</evidence>
<dbReference type="Proteomes" id="UP000308600">
    <property type="component" value="Unassembled WGS sequence"/>
</dbReference>
<sequence>MFAALPSEVINHILSWVGSGRDLLNFACVSRVCKALVIPNHLEYRVVRVAAGVDWQQDVNPGCVDIWKHLTHRYDLTSNIRTLHFIMEYFVDDYHGFRIPTQLVEKLDEAQTPRPPELEEAEDDSQFRAICAAIVKMEKLETFMWDVGREEAAISGENDLLLELVTQKSTLRKLRLANECAVRGLLESLKNPRHSIWRMSHLKALIIGYAWSFRTEVFEPFVVQDKYFAPWIQSLSSLTFLRINVEVFAAHSGKFHLPVLKGLSLVGYRATSPASNDHMATFLLNHPQIEEFSWTPWAAVQITLAPGCLPNVRRLTCPPEFLWALDSTIWGFGPFNTPRKIEELNLTGGCRSKTRLENLLSSRSFDHLSIKCLRVHSPVAESFDPLFALPKNFRTLGIPHNQDFEWISQHQWVRLLSKFGNLEVFNGDGIWGKTFDDIPEASDPEVVQVVQKFARRCPKLRQILCPVDLPDKSIQQQNQKLRIWREDARSHGGARIMAKWLGINDDEMKNWVVRWEFVESVLVDPFDTMDYDEMD</sequence>
<name>A0ACD3AG90_9AGAR</name>
<evidence type="ECO:0000313" key="1">
    <source>
        <dbReference type="EMBL" id="TFK64757.1"/>
    </source>
</evidence>
<proteinExistence type="predicted"/>
<gene>
    <name evidence="1" type="ORF">BDN72DRAFT_846281</name>
</gene>
<dbReference type="EMBL" id="ML208462">
    <property type="protein sequence ID" value="TFK64757.1"/>
    <property type="molecule type" value="Genomic_DNA"/>
</dbReference>
<reference evidence="1 2" key="1">
    <citation type="journal article" date="2019" name="Nat. Ecol. Evol.">
        <title>Megaphylogeny resolves global patterns of mushroom evolution.</title>
        <authorList>
            <person name="Varga T."/>
            <person name="Krizsan K."/>
            <person name="Foldi C."/>
            <person name="Dima B."/>
            <person name="Sanchez-Garcia M."/>
            <person name="Sanchez-Ramirez S."/>
            <person name="Szollosi G.J."/>
            <person name="Szarkandi J.G."/>
            <person name="Papp V."/>
            <person name="Albert L."/>
            <person name="Andreopoulos W."/>
            <person name="Angelini C."/>
            <person name="Antonin V."/>
            <person name="Barry K.W."/>
            <person name="Bougher N.L."/>
            <person name="Buchanan P."/>
            <person name="Buyck B."/>
            <person name="Bense V."/>
            <person name="Catcheside P."/>
            <person name="Chovatia M."/>
            <person name="Cooper J."/>
            <person name="Damon W."/>
            <person name="Desjardin D."/>
            <person name="Finy P."/>
            <person name="Geml J."/>
            <person name="Haridas S."/>
            <person name="Hughes K."/>
            <person name="Justo A."/>
            <person name="Karasinski D."/>
            <person name="Kautmanova I."/>
            <person name="Kiss B."/>
            <person name="Kocsube S."/>
            <person name="Kotiranta H."/>
            <person name="LaButti K.M."/>
            <person name="Lechner B.E."/>
            <person name="Liimatainen K."/>
            <person name="Lipzen A."/>
            <person name="Lukacs Z."/>
            <person name="Mihaltcheva S."/>
            <person name="Morgado L.N."/>
            <person name="Niskanen T."/>
            <person name="Noordeloos M.E."/>
            <person name="Ohm R.A."/>
            <person name="Ortiz-Santana B."/>
            <person name="Ovrebo C."/>
            <person name="Racz N."/>
            <person name="Riley R."/>
            <person name="Savchenko A."/>
            <person name="Shiryaev A."/>
            <person name="Soop K."/>
            <person name="Spirin V."/>
            <person name="Szebenyi C."/>
            <person name="Tomsovsky M."/>
            <person name="Tulloss R.E."/>
            <person name="Uehling J."/>
            <person name="Grigoriev I.V."/>
            <person name="Vagvolgyi C."/>
            <person name="Papp T."/>
            <person name="Martin F.M."/>
            <person name="Miettinen O."/>
            <person name="Hibbett D.S."/>
            <person name="Nagy L.G."/>
        </authorList>
    </citation>
    <scope>NUCLEOTIDE SEQUENCE [LARGE SCALE GENOMIC DNA]</scope>
    <source>
        <strain evidence="1 2">NL-1719</strain>
    </source>
</reference>